<dbReference type="InterPro" id="IPR013761">
    <property type="entry name" value="SAM/pointed_sf"/>
</dbReference>
<dbReference type="SMART" id="SM00251">
    <property type="entry name" value="SAM_PNT"/>
    <property type="match status" value="1"/>
</dbReference>
<dbReference type="GO" id="GO:0030154">
    <property type="term" value="P:cell differentiation"/>
    <property type="evidence" value="ECO:0007669"/>
    <property type="project" value="TreeGrafter"/>
</dbReference>
<dbReference type="Pfam" id="PF00178">
    <property type="entry name" value="Ets"/>
    <property type="match status" value="1"/>
</dbReference>
<dbReference type="InterPro" id="IPR003118">
    <property type="entry name" value="Pointed_dom"/>
</dbReference>
<evidence type="ECO:0000256" key="2">
    <source>
        <dbReference type="ARBA" id="ARBA00023125"/>
    </source>
</evidence>
<dbReference type="AlphaFoldDB" id="A0A8S4A507"/>
<dbReference type="Proteomes" id="UP000678393">
    <property type="component" value="Unassembled WGS sequence"/>
</dbReference>
<dbReference type="PANTHER" id="PTHR11849">
    <property type="entry name" value="ETS"/>
    <property type="match status" value="1"/>
</dbReference>
<protein>
    <submittedName>
        <fullName evidence="6">Uncharacterized protein</fullName>
    </submittedName>
</protein>
<keyword evidence="2 3" id="KW-0238">DNA-binding</keyword>
<organism evidence="6 7">
    <name type="scientific">Candidula unifasciata</name>
    <dbReference type="NCBI Taxonomy" id="100452"/>
    <lineage>
        <taxon>Eukaryota</taxon>
        <taxon>Metazoa</taxon>
        <taxon>Spiralia</taxon>
        <taxon>Lophotrochozoa</taxon>
        <taxon>Mollusca</taxon>
        <taxon>Gastropoda</taxon>
        <taxon>Heterobranchia</taxon>
        <taxon>Euthyneura</taxon>
        <taxon>Panpulmonata</taxon>
        <taxon>Eupulmonata</taxon>
        <taxon>Stylommatophora</taxon>
        <taxon>Helicina</taxon>
        <taxon>Helicoidea</taxon>
        <taxon>Geomitridae</taxon>
        <taxon>Candidula</taxon>
    </lineage>
</organism>
<feature type="domain" description="ETS" evidence="4">
    <location>
        <begin position="486"/>
        <end position="568"/>
    </location>
</feature>
<comment type="caution">
    <text evidence="6">The sequence shown here is derived from an EMBL/GenBank/DDBJ whole genome shotgun (WGS) entry which is preliminary data.</text>
</comment>
<dbReference type="InterPro" id="IPR036388">
    <property type="entry name" value="WH-like_DNA-bd_sf"/>
</dbReference>
<dbReference type="InterPro" id="IPR036390">
    <property type="entry name" value="WH_DNA-bd_sf"/>
</dbReference>
<evidence type="ECO:0000259" key="4">
    <source>
        <dbReference type="PROSITE" id="PS50061"/>
    </source>
</evidence>
<proteinExistence type="inferred from homology"/>
<dbReference type="PROSITE" id="PS51433">
    <property type="entry name" value="PNT"/>
    <property type="match status" value="1"/>
</dbReference>
<keyword evidence="7" id="KW-1185">Reference proteome</keyword>
<dbReference type="SUPFAM" id="SSF47769">
    <property type="entry name" value="SAM/Pointed domain"/>
    <property type="match status" value="1"/>
</dbReference>
<dbReference type="Gene3D" id="1.10.150.50">
    <property type="entry name" value="Transcription Factor, Ets-1"/>
    <property type="match status" value="1"/>
</dbReference>
<evidence type="ECO:0000256" key="3">
    <source>
        <dbReference type="RuleBase" id="RU004019"/>
    </source>
</evidence>
<accession>A0A8S4A507</accession>
<reference evidence="6" key="1">
    <citation type="submission" date="2021-04" db="EMBL/GenBank/DDBJ databases">
        <authorList>
            <consortium name="Molecular Ecology Group"/>
        </authorList>
    </citation>
    <scope>NUCLEOTIDE SEQUENCE</scope>
</reference>
<dbReference type="PROSITE" id="PS50061">
    <property type="entry name" value="ETS_DOMAIN_3"/>
    <property type="match status" value="1"/>
</dbReference>
<dbReference type="OrthoDB" id="5961210at2759"/>
<dbReference type="InterPro" id="IPR000418">
    <property type="entry name" value="Ets_dom"/>
</dbReference>
<keyword evidence="3" id="KW-0539">Nucleus</keyword>
<evidence type="ECO:0000259" key="5">
    <source>
        <dbReference type="PROSITE" id="PS51433"/>
    </source>
</evidence>
<dbReference type="EMBL" id="CAJHNH020008579">
    <property type="protein sequence ID" value="CAG5136847.1"/>
    <property type="molecule type" value="Genomic_DNA"/>
</dbReference>
<dbReference type="PRINTS" id="PR00454">
    <property type="entry name" value="ETSDOMAIN"/>
</dbReference>
<comment type="similarity">
    <text evidence="1 3">Belongs to the ETS family.</text>
</comment>
<dbReference type="GO" id="GO:0000981">
    <property type="term" value="F:DNA-binding transcription factor activity, RNA polymerase II-specific"/>
    <property type="evidence" value="ECO:0007669"/>
    <property type="project" value="TreeGrafter"/>
</dbReference>
<dbReference type="FunFam" id="1.10.10.10:FF:001336">
    <property type="entry name" value="Epithelium specific ets factor 3, ese3, putative"/>
    <property type="match status" value="1"/>
</dbReference>
<evidence type="ECO:0000313" key="7">
    <source>
        <dbReference type="Proteomes" id="UP000678393"/>
    </source>
</evidence>
<feature type="domain" description="PNT" evidence="5">
    <location>
        <begin position="241"/>
        <end position="328"/>
    </location>
</feature>
<dbReference type="SMART" id="SM00413">
    <property type="entry name" value="ETS"/>
    <property type="match status" value="1"/>
</dbReference>
<evidence type="ECO:0000256" key="1">
    <source>
        <dbReference type="ARBA" id="ARBA00005562"/>
    </source>
</evidence>
<dbReference type="Gene3D" id="1.10.10.10">
    <property type="entry name" value="Winged helix-like DNA-binding domain superfamily/Winged helix DNA-binding domain"/>
    <property type="match status" value="1"/>
</dbReference>
<comment type="subcellular location">
    <subcellularLocation>
        <location evidence="3">Nucleus</location>
    </subcellularLocation>
</comment>
<dbReference type="SUPFAM" id="SSF46785">
    <property type="entry name" value="Winged helix' DNA-binding domain"/>
    <property type="match status" value="1"/>
</dbReference>
<evidence type="ECO:0000313" key="6">
    <source>
        <dbReference type="EMBL" id="CAG5136847.1"/>
    </source>
</evidence>
<dbReference type="GO" id="GO:0043565">
    <property type="term" value="F:sequence-specific DNA binding"/>
    <property type="evidence" value="ECO:0007669"/>
    <property type="project" value="InterPro"/>
</dbReference>
<name>A0A8S4A507_9EUPU</name>
<sequence>MPSASPLYTYSSVFSEGETPHVLSHSANSEGIASTNFNDNSNDNSSSDIHSIHVKNDNLSRNKIYSATPSSSSYTYDPFKCLSAMAEQSLTGNFTHSSSSADSSFFSGRGISSVSSRYNHDIQNSSNTFLNLEHSVQYPPCDDVYLSSSATSLSSTSPPMSPTSSHYTYMSSRNLTTTTDFFNREDSGYQKVSTLSTESQSRELIRSDQFDLCSATNQNSAGEVIGCTKTISKKSYPSCSSEHSLDESDKLLSWTLQHPEGWTNTEVLDWVFFVAQERGLDMQEFRGENFQAFTGAQLCQMGPEDFTRLEPKFGKIIYGMLRKLLSGVVFRKPMDPDSVSTSCVQMSSFSSGLSAKMSMNLERFSQSPHAVAAVESHECGGMTQNTFFKQERCTDMDSDGIDITSYDFDLNDTPSCFTTSQTQDQFQQDYGTYHGQYSQTAAVRTSCCFSAASFPGQLPRRRPGRPRVKSFLDDDRMSKEKRVKNQHLWEFIYETLMNPMYNPQYLRWENQRDGVFRFVQSEAVAQLWGGRKNNENMTYEKLSRAMRHYYRRGILERVEGRRLVYKFSIKAMERIRDKRNAV</sequence>
<gene>
    <name evidence="6" type="ORF">CUNI_LOCUS22405</name>
</gene>
<dbReference type="InterPro" id="IPR046328">
    <property type="entry name" value="ETS_fam"/>
</dbReference>
<dbReference type="Pfam" id="PF02198">
    <property type="entry name" value="SAM_PNT"/>
    <property type="match status" value="1"/>
</dbReference>
<dbReference type="GO" id="GO:0005634">
    <property type="term" value="C:nucleus"/>
    <property type="evidence" value="ECO:0007669"/>
    <property type="project" value="UniProtKB-SubCell"/>
</dbReference>
<dbReference type="PANTHER" id="PTHR11849:SF190">
    <property type="entry name" value="ETS-DOMAIN PROTEIN"/>
    <property type="match status" value="1"/>
</dbReference>